<evidence type="ECO:0000313" key="2">
    <source>
        <dbReference type="Proteomes" id="UP000315289"/>
    </source>
</evidence>
<dbReference type="OrthoDB" id="385930at2157"/>
<dbReference type="RefSeq" id="WP_144728211.1">
    <property type="nucleotide sequence ID" value="NZ_ML675578.1"/>
</dbReference>
<name>A0A557SYB8_9ARCH</name>
<protein>
    <submittedName>
        <fullName evidence="1">Uncharacterized protein</fullName>
    </submittedName>
</protein>
<keyword evidence="2" id="KW-1185">Reference proteome</keyword>
<sequence>MIFPFSWTVVNDTNKDNGIITLIPPNNHDLFAEKIAYVMERIKPNMSLYEYSKNAIKILSMTMEKFQLLDSHPFVLSNSTWEMILFSHEPDDRIIKVLQFWSIIDDYVYIVSFGTTLNSYFTDFPIIYARISSVGIFTKNTTDNTTNSIDSIYQSPEGFILKYPGDWNKVSGQNRVSFISNQEKLQDKWLKKS</sequence>
<accession>A0A557SYB8</accession>
<dbReference type="AlphaFoldDB" id="A0A557SYB8"/>
<dbReference type="EMBL" id="VOAH01000001">
    <property type="protein sequence ID" value="TVP41604.1"/>
    <property type="molecule type" value="Genomic_DNA"/>
</dbReference>
<gene>
    <name evidence="1" type="ORF">NARC_10009</name>
</gene>
<organism evidence="1 2">
    <name type="scientific">Candidatus Nitrosocosmicus arcticus</name>
    <dbReference type="NCBI Taxonomy" id="2035267"/>
    <lineage>
        <taxon>Archaea</taxon>
        <taxon>Nitrososphaerota</taxon>
        <taxon>Nitrososphaeria</taxon>
        <taxon>Nitrososphaerales</taxon>
        <taxon>Nitrososphaeraceae</taxon>
        <taxon>Candidatus Nitrosocosmicus</taxon>
    </lineage>
</organism>
<evidence type="ECO:0000313" key="1">
    <source>
        <dbReference type="EMBL" id="TVP41604.1"/>
    </source>
</evidence>
<reference evidence="1 2" key="1">
    <citation type="journal article" date="2019" name="Front. Microbiol.">
        <title>Ammonia Oxidation by the Arctic Terrestrial Thaumarchaeote Candidatus Nitrosocosmicus arcticus Is Stimulated by Increasing Temperatures.</title>
        <authorList>
            <person name="Alves R.J.E."/>
            <person name="Kerou M."/>
            <person name="Zappe A."/>
            <person name="Bittner R."/>
            <person name="Abby S.S."/>
            <person name="Schmidt H.A."/>
            <person name="Pfeifer K."/>
            <person name="Schleper C."/>
        </authorList>
    </citation>
    <scope>NUCLEOTIDE SEQUENCE [LARGE SCALE GENOMIC DNA]</scope>
    <source>
        <strain evidence="1 2">Kfb</strain>
    </source>
</reference>
<proteinExistence type="predicted"/>
<dbReference type="Gene3D" id="3.40.1000.10">
    <property type="entry name" value="Mog1/PsbP, alpha/beta/alpha sandwich"/>
    <property type="match status" value="1"/>
</dbReference>
<comment type="caution">
    <text evidence="1">The sequence shown here is derived from an EMBL/GenBank/DDBJ whole genome shotgun (WGS) entry which is preliminary data.</text>
</comment>
<dbReference type="Proteomes" id="UP000315289">
    <property type="component" value="Unassembled WGS sequence"/>
</dbReference>